<evidence type="ECO:0008006" key="4">
    <source>
        <dbReference type="Google" id="ProtNLM"/>
    </source>
</evidence>
<reference evidence="2 3" key="1">
    <citation type="submission" date="2024-02" db="EMBL/GenBank/DDBJ databases">
        <title>De novo assembly and annotation of 12 fungi associated with fruit tree decline syndrome in Ontario, Canada.</title>
        <authorList>
            <person name="Sulman M."/>
            <person name="Ellouze W."/>
            <person name="Ilyukhin E."/>
        </authorList>
    </citation>
    <scope>NUCLEOTIDE SEQUENCE [LARGE SCALE GENOMIC DNA]</scope>
    <source>
        <strain evidence="2 3">M1-105</strain>
    </source>
</reference>
<evidence type="ECO:0000313" key="2">
    <source>
        <dbReference type="EMBL" id="KAL1625547.1"/>
    </source>
</evidence>
<protein>
    <recommendedName>
        <fullName evidence="4">Apple domain-containing protein</fullName>
    </recommendedName>
</protein>
<dbReference type="EMBL" id="JAJVDC020000093">
    <property type="protein sequence ID" value="KAL1625547.1"/>
    <property type="molecule type" value="Genomic_DNA"/>
</dbReference>
<feature type="chain" id="PRO_5045208077" description="Apple domain-containing protein" evidence="1">
    <location>
        <begin position="19"/>
        <end position="411"/>
    </location>
</feature>
<gene>
    <name evidence="2" type="ORF">SLS56_007294</name>
</gene>
<keyword evidence="3" id="KW-1185">Reference proteome</keyword>
<accession>A0ABR3SP67</accession>
<dbReference type="Proteomes" id="UP001521116">
    <property type="component" value="Unassembled WGS sequence"/>
</dbReference>
<evidence type="ECO:0000256" key="1">
    <source>
        <dbReference type="SAM" id="SignalP"/>
    </source>
</evidence>
<keyword evidence="1" id="KW-0732">Signal</keyword>
<proteinExistence type="predicted"/>
<comment type="caution">
    <text evidence="2">The sequence shown here is derived from an EMBL/GenBank/DDBJ whole genome shotgun (WGS) entry which is preliminary data.</text>
</comment>
<evidence type="ECO:0000313" key="3">
    <source>
        <dbReference type="Proteomes" id="UP001521116"/>
    </source>
</evidence>
<feature type="signal peptide" evidence="1">
    <location>
        <begin position="1"/>
        <end position="18"/>
    </location>
</feature>
<name>A0ABR3SP67_9PEZI</name>
<organism evidence="2 3">
    <name type="scientific">Neofusicoccum ribis</name>
    <dbReference type="NCBI Taxonomy" id="45134"/>
    <lineage>
        <taxon>Eukaryota</taxon>
        <taxon>Fungi</taxon>
        <taxon>Dikarya</taxon>
        <taxon>Ascomycota</taxon>
        <taxon>Pezizomycotina</taxon>
        <taxon>Dothideomycetes</taxon>
        <taxon>Dothideomycetes incertae sedis</taxon>
        <taxon>Botryosphaeriales</taxon>
        <taxon>Botryosphaeriaceae</taxon>
        <taxon>Neofusicoccum</taxon>
    </lineage>
</organism>
<sequence length="411" mass="42932">MRSAVTAVLLFVAGLARAQSTSTYTTDTCFTSYGTGESPSSISTVFNTTFTRGQAFARGTITPTSVLTPAPVTATSTQTVTSTSFVTRSTLSTQVGTAITTTTITVSSISTSISTFTSVGTVNVTLTNTATTIIPTQVGFTPVAAGVVAQGGIPSRRKRWQFKEPRDIMDLLRQEAPPPNSSSSRGSKCSFKVNEDRGGVDLFPTQNPTAVSCTRTVRVESTRFFYKTASSTVTITAQPSTSTTTITSTTTTTSSIGSDPTIARTTVTSSITTTALTTTTQVSTVSSTITNTVTVNAPTVTEYAACAANNTVSRVNGNSIIYGIQDLLVAIQAPTAIECCITCQTTMNCTTAAYYGDDGTCLLGNATGANANQFYTTGSAENADTIFTLSNGAQSLGNWLWEGLIDQPLKR</sequence>